<dbReference type="Proteomes" id="UP000637774">
    <property type="component" value="Unassembled WGS sequence"/>
</dbReference>
<keyword evidence="2" id="KW-1185">Reference proteome</keyword>
<name>A0ABQ2A7V1_9BACT</name>
<dbReference type="EMBL" id="BMGY01000020">
    <property type="protein sequence ID" value="GGH86525.1"/>
    <property type="molecule type" value="Genomic_DNA"/>
</dbReference>
<accession>A0ABQ2A7V1</accession>
<proteinExistence type="predicted"/>
<evidence type="ECO:0008006" key="3">
    <source>
        <dbReference type="Google" id="ProtNLM"/>
    </source>
</evidence>
<organism evidence="1 2">
    <name type="scientific">Hymenobacter frigidus</name>
    <dbReference type="NCBI Taxonomy" id="1524095"/>
    <lineage>
        <taxon>Bacteria</taxon>
        <taxon>Pseudomonadati</taxon>
        <taxon>Bacteroidota</taxon>
        <taxon>Cytophagia</taxon>
        <taxon>Cytophagales</taxon>
        <taxon>Hymenobacteraceae</taxon>
        <taxon>Hymenobacter</taxon>
    </lineage>
</organism>
<gene>
    <name evidence="1" type="ORF">GCM10011495_23300</name>
</gene>
<comment type="caution">
    <text evidence="1">The sequence shown here is derived from an EMBL/GenBank/DDBJ whole genome shotgun (WGS) entry which is preliminary data.</text>
</comment>
<evidence type="ECO:0000313" key="1">
    <source>
        <dbReference type="EMBL" id="GGH86525.1"/>
    </source>
</evidence>
<protein>
    <recommendedName>
        <fullName evidence="3">BRO1 domain-containing protein</fullName>
    </recommendedName>
</protein>
<evidence type="ECO:0000313" key="2">
    <source>
        <dbReference type="Proteomes" id="UP000637774"/>
    </source>
</evidence>
<reference evidence="2" key="1">
    <citation type="journal article" date="2019" name="Int. J. Syst. Evol. Microbiol.">
        <title>The Global Catalogue of Microorganisms (GCM) 10K type strain sequencing project: providing services to taxonomists for standard genome sequencing and annotation.</title>
        <authorList>
            <consortium name="The Broad Institute Genomics Platform"/>
            <consortium name="The Broad Institute Genome Sequencing Center for Infectious Disease"/>
            <person name="Wu L."/>
            <person name="Ma J."/>
        </authorList>
    </citation>
    <scope>NUCLEOTIDE SEQUENCE [LARGE SCALE GENOMIC DNA]</scope>
    <source>
        <strain evidence="2">CGMCC 1.14966</strain>
    </source>
</reference>
<sequence length="291" mass="31545">MLEVFREPFGIGYSLPDGFWRGAGLGSGPPEPVGRAESSQPSFTLFILTPFPARKFPLMVNPTPFFAPDYFATQDVTLPRLQKFSLDVAQRLALDNPGGAFKALLAGLTTFHTALFGSMAATDAGISQRRTGAQLLWGDLADLQHQLEEDEALIDYKSKKDPAIRLAFFPNGRTEYSKASLLTADLLFARAEKAALAHVKMRGPEFDPALYTRLYTAFKVGRDDTSAGDEQSTKARAEAQAHRSDLTGRLSDAVKLVAAQFLRDDARCAAYFRAGLLQAPAAAAARVAVVA</sequence>